<evidence type="ECO:0000313" key="9">
    <source>
        <dbReference type="EMBL" id="KAJ8959010.1"/>
    </source>
</evidence>
<dbReference type="GO" id="GO:0005829">
    <property type="term" value="C:cytosol"/>
    <property type="evidence" value="ECO:0007669"/>
    <property type="project" value="TreeGrafter"/>
</dbReference>
<reference evidence="9" key="1">
    <citation type="journal article" date="2023" name="Insect Mol. Biol.">
        <title>Genome sequencing provides insights into the evolution of gene families encoding plant cell wall-degrading enzymes in longhorned beetles.</title>
        <authorList>
            <person name="Shin N.R."/>
            <person name="Okamura Y."/>
            <person name="Kirsch R."/>
            <person name="Pauchet Y."/>
        </authorList>
    </citation>
    <scope>NUCLEOTIDE SEQUENCE</scope>
    <source>
        <strain evidence="9">RBIC_L_NR</strain>
    </source>
</reference>
<organism evidence="9 10">
    <name type="scientific">Rhamnusium bicolor</name>
    <dbReference type="NCBI Taxonomy" id="1586634"/>
    <lineage>
        <taxon>Eukaryota</taxon>
        <taxon>Metazoa</taxon>
        <taxon>Ecdysozoa</taxon>
        <taxon>Arthropoda</taxon>
        <taxon>Hexapoda</taxon>
        <taxon>Insecta</taxon>
        <taxon>Pterygota</taxon>
        <taxon>Neoptera</taxon>
        <taxon>Endopterygota</taxon>
        <taxon>Coleoptera</taxon>
        <taxon>Polyphaga</taxon>
        <taxon>Cucujiformia</taxon>
        <taxon>Chrysomeloidea</taxon>
        <taxon>Cerambycidae</taxon>
        <taxon>Lepturinae</taxon>
        <taxon>Rhagiini</taxon>
        <taxon>Rhamnusium</taxon>
    </lineage>
</organism>
<dbReference type="PROSITE" id="PS00973">
    <property type="entry name" value="USP_2"/>
    <property type="match status" value="1"/>
</dbReference>
<dbReference type="InterPro" id="IPR028889">
    <property type="entry name" value="USP"/>
</dbReference>
<evidence type="ECO:0000256" key="4">
    <source>
        <dbReference type="ARBA" id="ARBA00022786"/>
    </source>
</evidence>
<dbReference type="GO" id="GO:0005634">
    <property type="term" value="C:nucleus"/>
    <property type="evidence" value="ECO:0007669"/>
    <property type="project" value="TreeGrafter"/>
</dbReference>
<accession>A0AAV8Z4V2</accession>
<dbReference type="AlphaFoldDB" id="A0AAV8Z4V2"/>
<keyword evidence="3 7" id="KW-0645">Protease</keyword>
<dbReference type="GO" id="GO:0016579">
    <property type="term" value="P:protein deubiquitination"/>
    <property type="evidence" value="ECO:0007669"/>
    <property type="project" value="InterPro"/>
</dbReference>
<proteinExistence type="inferred from homology"/>
<dbReference type="PROSITE" id="PS00972">
    <property type="entry name" value="USP_1"/>
    <property type="match status" value="1"/>
</dbReference>
<evidence type="ECO:0000256" key="5">
    <source>
        <dbReference type="ARBA" id="ARBA00022801"/>
    </source>
</evidence>
<dbReference type="InterPro" id="IPR050164">
    <property type="entry name" value="Peptidase_C19"/>
</dbReference>
<dbReference type="InterPro" id="IPR038765">
    <property type="entry name" value="Papain-like_cys_pep_sf"/>
</dbReference>
<dbReference type="GO" id="GO:0030330">
    <property type="term" value="P:DNA damage response, signal transduction by p53 class mediator"/>
    <property type="evidence" value="ECO:0007669"/>
    <property type="project" value="TreeGrafter"/>
</dbReference>
<evidence type="ECO:0000259" key="8">
    <source>
        <dbReference type="PROSITE" id="PS50235"/>
    </source>
</evidence>
<evidence type="ECO:0000256" key="7">
    <source>
        <dbReference type="RuleBase" id="RU366025"/>
    </source>
</evidence>
<evidence type="ECO:0000313" key="10">
    <source>
        <dbReference type="Proteomes" id="UP001162156"/>
    </source>
</evidence>
<name>A0AAV8Z4V2_9CUCU</name>
<keyword evidence="6 7" id="KW-0788">Thiol protease</keyword>
<dbReference type="GO" id="GO:0004843">
    <property type="term" value="F:cysteine-type deubiquitinase activity"/>
    <property type="evidence" value="ECO:0007669"/>
    <property type="project" value="UniProtKB-UniRule"/>
</dbReference>
<keyword evidence="4 7" id="KW-0833">Ubl conjugation pathway</keyword>
<dbReference type="PANTHER" id="PTHR24006">
    <property type="entry name" value="UBIQUITIN CARBOXYL-TERMINAL HYDROLASE"/>
    <property type="match status" value="1"/>
</dbReference>
<dbReference type="GO" id="GO:0010506">
    <property type="term" value="P:regulation of autophagy"/>
    <property type="evidence" value="ECO:0007669"/>
    <property type="project" value="TreeGrafter"/>
</dbReference>
<dbReference type="SUPFAM" id="SSF54001">
    <property type="entry name" value="Cysteine proteinases"/>
    <property type="match status" value="1"/>
</dbReference>
<dbReference type="EC" id="3.4.19.12" evidence="7"/>
<dbReference type="Proteomes" id="UP001162156">
    <property type="component" value="Unassembled WGS sequence"/>
</dbReference>
<comment type="similarity">
    <text evidence="2">Belongs to the peptidase C19 family. USP10 subfamily.</text>
</comment>
<dbReference type="EMBL" id="JANEYF010001697">
    <property type="protein sequence ID" value="KAJ8959010.1"/>
    <property type="molecule type" value="Genomic_DNA"/>
</dbReference>
<dbReference type="PANTHER" id="PTHR24006:SF687">
    <property type="entry name" value="UBIQUITIN CARBOXYL-TERMINAL HYDROLASE 10"/>
    <property type="match status" value="1"/>
</dbReference>
<keyword evidence="5 7" id="KW-0378">Hydrolase</keyword>
<protein>
    <recommendedName>
        <fullName evidence="7">Ubiquitin carboxyl-terminal hydrolase</fullName>
        <ecNumber evidence="7">3.4.19.12</ecNumber>
    </recommendedName>
</protein>
<dbReference type="PROSITE" id="PS50235">
    <property type="entry name" value="USP_3"/>
    <property type="match status" value="1"/>
</dbReference>
<dbReference type="Pfam" id="PF00443">
    <property type="entry name" value="UCH"/>
    <property type="match status" value="1"/>
</dbReference>
<keyword evidence="10" id="KW-1185">Reference proteome</keyword>
<evidence type="ECO:0000256" key="6">
    <source>
        <dbReference type="ARBA" id="ARBA00022807"/>
    </source>
</evidence>
<evidence type="ECO:0000256" key="1">
    <source>
        <dbReference type="ARBA" id="ARBA00000707"/>
    </source>
</evidence>
<comment type="catalytic activity">
    <reaction evidence="1 7">
        <text>Thiol-dependent hydrolysis of ester, thioester, amide, peptide and isopeptide bonds formed by the C-terminal Gly of ubiquitin (a 76-residue protein attached to proteins as an intracellular targeting signal).</text>
        <dbReference type="EC" id="3.4.19.12"/>
    </reaction>
</comment>
<dbReference type="InterPro" id="IPR001394">
    <property type="entry name" value="Peptidase_C19_UCH"/>
</dbReference>
<dbReference type="GO" id="GO:0006508">
    <property type="term" value="P:proteolysis"/>
    <property type="evidence" value="ECO:0007669"/>
    <property type="project" value="UniProtKB-KW"/>
</dbReference>
<dbReference type="InterPro" id="IPR018200">
    <property type="entry name" value="USP_CS"/>
</dbReference>
<evidence type="ECO:0000256" key="2">
    <source>
        <dbReference type="ARBA" id="ARBA00005427"/>
    </source>
</evidence>
<comment type="caution">
    <text evidence="9">The sequence shown here is derived from an EMBL/GenBank/DDBJ whole genome shotgun (WGS) entry which is preliminary data.</text>
</comment>
<feature type="domain" description="USP" evidence="8">
    <location>
        <begin position="104"/>
        <end position="452"/>
    </location>
</feature>
<evidence type="ECO:0000256" key="3">
    <source>
        <dbReference type="ARBA" id="ARBA00022670"/>
    </source>
</evidence>
<gene>
    <name evidence="9" type="ORF">NQ314_006308</name>
</gene>
<dbReference type="Gene3D" id="3.90.70.10">
    <property type="entry name" value="Cysteine proteinases"/>
    <property type="match status" value="1"/>
</dbReference>
<sequence>MLYRSARHVCIFRLAKKSMSTMSVPSVPIPNRSWASLFKSNSDAPRNSVIVEDKRAADEEVEVCPSVKHPGDSESCVDTDRHRRMGKYINGHCVDGRAANLRPRGLINPGNFCFMNAVLQALVACSPLFNLLSGLSQVNASNGKRTSTPVIDGMCHFAMEFDRLPMNATKVKNTRRRRSEGGNRTIITDVSLMPSRMHQMLGDIRSDMVTGRQQDAEEYLGCILNGLHEEMLGLTKATGNGADAEAAEVGSVSGGFGRTPIADIFGGLLRSRIHRDGDRATDNFEPFFTLQLDIRRARTVREALETLVAKQSLEGLVSSRTNRVVEAWQQVTLDELPVILVLHLKCFDFGYGGCRKITRALEYPLELSIDGNLLSTNACLTTQKKGRRYKLFAVVYHDGREAGRGHYLTDAFHSTYGSWIRYDDASVRPVQQDDALKPQGDRVPYLLFYRHSDTVKRK</sequence>